<sequence length="123" mass="14154">MLYFYITSDAETVELESSSSSVTDGWEEDSMEAYVTPLDNDLITDVFIFYKETFEALKRDDERLFHSMTLSDPEKHAIQESMLRICEQRMSLAKSKQVEQQGGYAFDVNATVPDTFNFLAKHS</sequence>
<name>A0A183D6W5_9BILA</name>
<evidence type="ECO:0000313" key="1">
    <source>
        <dbReference type="EMBL" id="VDK45013.1"/>
    </source>
</evidence>
<dbReference type="EMBL" id="UYRT01008424">
    <property type="protein sequence ID" value="VDK45013.1"/>
    <property type="molecule type" value="Genomic_DNA"/>
</dbReference>
<dbReference type="OrthoDB" id="760868at2759"/>
<evidence type="ECO:0000313" key="2">
    <source>
        <dbReference type="Proteomes" id="UP000271098"/>
    </source>
</evidence>
<reference evidence="3" key="1">
    <citation type="submission" date="2016-06" db="UniProtKB">
        <authorList>
            <consortium name="WormBaseParasite"/>
        </authorList>
    </citation>
    <scope>IDENTIFICATION</scope>
</reference>
<accession>A0A183D6W5</accession>
<organism evidence="3">
    <name type="scientific">Gongylonema pulchrum</name>
    <dbReference type="NCBI Taxonomy" id="637853"/>
    <lineage>
        <taxon>Eukaryota</taxon>
        <taxon>Metazoa</taxon>
        <taxon>Ecdysozoa</taxon>
        <taxon>Nematoda</taxon>
        <taxon>Chromadorea</taxon>
        <taxon>Rhabditida</taxon>
        <taxon>Spirurina</taxon>
        <taxon>Spiruromorpha</taxon>
        <taxon>Spiruroidea</taxon>
        <taxon>Gongylonematidae</taxon>
        <taxon>Gongylonema</taxon>
    </lineage>
</organism>
<proteinExistence type="predicted"/>
<dbReference type="WBParaSite" id="GPUH_0000446301-mRNA-1">
    <property type="protein sequence ID" value="GPUH_0000446301-mRNA-1"/>
    <property type="gene ID" value="GPUH_0000446301"/>
</dbReference>
<dbReference type="Proteomes" id="UP000271098">
    <property type="component" value="Unassembled WGS sequence"/>
</dbReference>
<dbReference type="AlphaFoldDB" id="A0A183D6W5"/>
<protein>
    <submittedName>
        <fullName evidence="3">14_3_3 domain-containing protein</fullName>
    </submittedName>
</protein>
<reference evidence="1 2" key="2">
    <citation type="submission" date="2018-11" db="EMBL/GenBank/DDBJ databases">
        <authorList>
            <consortium name="Pathogen Informatics"/>
        </authorList>
    </citation>
    <scope>NUCLEOTIDE SEQUENCE [LARGE SCALE GENOMIC DNA]</scope>
</reference>
<gene>
    <name evidence="1" type="ORF">GPUH_LOCUS4455</name>
</gene>
<evidence type="ECO:0000313" key="3">
    <source>
        <dbReference type="WBParaSite" id="GPUH_0000446301-mRNA-1"/>
    </source>
</evidence>
<keyword evidence="2" id="KW-1185">Reference proteome</keyword>